<evidence type="ECO:0000256" key="8">
    <source>
        <dbReference type="ARBA" id="ARBA00023170"/>
    </source>
</evidence>
<dbReference type="InterPro" id="IPR012910">
    <property type="entry name" value="Plug_dom"/>
</dbReference>
<keyword evidence="9 10" id="KW-0998">Cell outer membrane</keyword>
<evidence type="ECO:0000256" key="9">
    <source>
        <dbReference type="ARBA" id="ARBA00023237"/>
    </source>
</evidence>
<accession>A0A4U1C6E3</accession>
<evidence type="ECO:0000259" key="13">
    <source>
        <dbReference type="Pfam" id="PF07715"/>
    </source>
</evidence>
<comment type="similarity">
    <text evidence="10 11">Belongs to the TonB-dependent receptor family.</text>
</comment>
<keyword evidence="2 10" id="KW-0813">Transport</keyword>
<evidence type="ECO:0000259" key="12">
    <source>
        <dbReference type="Pfam" id="PF00593"/>
    </source>
</evidence>
<organism evidence="14 15">
    <name type="scientific">Pedobacter cryotolerans</name>
    <dbReference type="NCBI Taxonomy" id="2571270"/>
    <lineage>
        <taxon>Bacteria</taxon>
        <taxon>Pseudomonadati</taxon>
        <taxon>Bacteroidota</taxon>
        <taxon>Sphingobacteriia</taxon>
        <taxon>Sphingobacteriales</taxon>
        <taxon>Sphingobacteriaceae</taxon>
        <taxon>Pedobacter</taxon>
    </lineage>
</organism>
<evidence type="ECO:0000256" key="11">
    <source>
        <dbReference type="RuleBase" id="RU003357"/>
    </source>
</evidence>
<evidence type="ECO:0000256" key="2">
    <source>
        <dbReference type="ARBA" id="ARBA00022448"/>
    </source>
</evidence>
<evidence type="ECO:0000313" key="14">
    <source>
        <dbReference type="EMBL" id="TKC01712.1"/>
    </source>
</evidence>
<dbReference type="PANTHER" id="PTHR30069:SF29">
    <property type="entry name" value="HEMOGLOBIN AND HEMOGLOBIN-HAPTOGLOBIN-BINDING PROTEIN 1-RELATED"/>
    <property type="match status" value="1"/>
</dbReference>
<keyword evidence="8" id="KW-0675">Receptor</keyword>
<dbReference type="NCBIfam" id="TIGR04057">
    <property type="entry name" value="SusC_RagA_signa"/>
    <property type="match status" value="1"/>
</dbReference>
<proteinExistence type="inferred from homology"/>
<evidence type="ECO:0000256" key="5">
    <source>
        <dbReference type="ARBA" id="ARBA00022729"/>
    </source>
</evidence>
<evidence type="ECO:0000256" key="6">
    <source>
        <dbReference type="ARBA" id="ARBA00023077"/>
    </source>
</evidence>
<gene>
    <name evidence="14" type="ORF">FA045_05520</name>
</gene>
<keyword evidence="7 10" id="KW-0472">Membrane</keyword>
<comment type="caution">
    <text evidence="14">The sequence shown here is derived from an EMBL/GenBank/DDBJ whole genome shotgun (WGS) entry which is preliminary data.</text>
</comment>
<dbReference type="InterPro" id="IPR000531">
    <property type="entry name" value="Beta-barrel_TonB"/>
</dbReference>
<dbReference type="Pfam" id="PF00593">
    <property type="entry name" value="TonB_dep_Rec_b-barrel"/>
    <property type="match status" value="1"/>
</dbReference>
<sequence length="1093" mass="120151">MKKNYKNYVLPIFVIVILCGISVSVLAQNVKPQSTIVNINTKAKPLLTLFKDIETQTGYKFNYDSNEINVNQQVTLSSKNSLKLTLDALSTMLNLDFGFSGSNISVRKAEKRNAPSVKLISGLVLNKGLPLPGVNIFKKGTKQGAVTNGDGQFTLRLSGENLENTVLEFIYIGMKSKEVRLGNQTYLSVDLEDDVFGMNEVVVTGSYTKEKRREDVVGSIAQISGEKLQTDRPIESFDKMLEGLVAGVQVETTTELNTPVRINIRGQGSLPSFGASRGTSTQPLFVIDGIPAYEQQRGNEASIFNNESYLNPLSNINPDDIKSISILKDATASALYGANAANGVVIITTKNGIAGKTSVNFSYDTGVASFINEYKWLSGPQYHSLLREAYVNDGRSVTEATQLAGSNSINTDWFDLTQRNATYHNAGLDVSGGSDKTTFRFSTGYRNQQSSSLGNDLEKIYLRLSVDHQVANKFKVGFNLSPTFTQSNNLSNYGGILLPPNISPYNADGSFADILGVPNPLAVLDQNENKNKGLQLQATINGSYQITKEIAISTTIGGNSYQNKQTQFQSGLNATGRNSNGILRVYDRNYFGYTGFIQGTYDKVFNDKHTVNFLIGTQLENQETELLRGFATGFTFDRLRVLNMGAFQSSGSSTNANATVSYYSQLGYDLDKKYYANINGRVDKSSIFGGDKQVALNGSLGLAWVISNEEFLKNNKVLSFLKLRATYGSTGNSRIGNYAARGLYDFGTSSGNVYNGNVASYPDNVGAPNPDLGWEKNYKLNFGLDFTLLNKVQFTAEYFNNIIVDLISSVNVPLETGYTTISANTGKMRNQGFELSINSSVIERKNFSWNTAFNLGTSKGKLLSFNNDYAALYSSADDAAGLRVGNSSTAVYGYRWAGVDQQTGEERFFDANGNVKTAQEIQALPISATSVLGDRLPDFQGGFINNFNLYDFNFSFNILYSYGADKLINYADESDGRNLQNRNQSVNLIDRWQRPGDIGNIPRLLINRRIVANSSRYLYDVSYFKLANVSLGYRLPKELSRKLHLASASVFANATNLFYVYNDAGVNGRNGIAERRFVYPETSAFTFGVKVGL</sequence>
<dbReference type="Gene3D" id="2.40.170.20">
    <property type="entry name" value="TonB-dependent receptor, beta-barrel domain"/>
    <property type="match status" value="1"/>
</dbReference>
<dbReference type="InterPro" id="IPR023996">
    <property type="entry name" value="TonB-dep_OMP_SusC/RagA"/>
</dbReference>
<dbReference type="GO" id="GO:0009279">
    <property type="term" value="C:cell outer membrane"/>
    <property type="evidence" value="ECO:0007669"/>
    <property type="project" value="UniProtKB-SubCell"/>
</dbReference>
<feature type="domain" description="TonB-dependent receptor plug" evidence="13">
    <location>
        <begin position="214"/>
        <end position="344"/>
    </location>
</feature>
<dbReference type="Proteomes" id="UP000310477">
    <property type="component" value="Unassembled WGS sequence"/>
</dbReference>
<keyword evidence="15" id="KW-1185">Reference proteome</keyword>
<dbReference type="OrthoDB" id="9768177at2"/>
<dbReference type="RefSeq" id="WP_136875341.1">
    <property type="nucleotide sequence ID" value="NZ_SWBO01000003.1"/>
</dbReference>
<evidence type="ECO:0000256" key="10">
    <source>
        <dbReference type="PROSITE-ProRule" id="PRU01360"/>
    </source>
</evidence>
<evidence type="ECO:0000313" key="15">
    <source>
        <dbReference type="Proteomes" id="UP000310477"/>
    </source>
</evidence>
<comment type="subcellular location">
    <subcellularLocation>
        <location evidence="1 10">Cell outer membrane</location>
        <topology evidence="1 10">Multi-pass membrane protein</topology>
    </subcellularLocation>
</comment>
<dbReference type="InterPro" id="IPR039426">
    <property type="entry name" value="TonB-dep_rcpt-like"/>
</dbReference>
<dbReference type="PANTHER" id="PTHR30069">
    <property type="entry name" value="TONB-DEPENDENT OUTER MEMBRANE RECEPTOR"/>
    <property type="match status" value="1"/>
</dbReference>
<keyword evidence="3 10" id="KW-1134">Transmembrane beta strand</keyword>
<evidence type="ECO:0000256" key="1">
    <source>
        <dbReference type="ARBA" id="ARBA00004571"/>
    </source>
</evidence>
<dbReference type="PROSITE" id="PS52016">
    <property type="entry name" value="TONB_DEPENDENT_REC_3"/>
    <property type="match status" value="1"/>
</dbReference>
<dbReference type="SUPFAM" id="SSF56935">
    <property type="entry name" value="Porins"/>
    <property type="match status" value="1"/>
</dbReference>
<evidence type="ECO:0000256" key="3">
    <source>
        <dbReference type="ARBA" id="ARBA00022452"/>
    </source>
</evidence>
<dbReference type="EMBL" id="SWBO01000003">
    <property type="protein sequence ID" value="TKC01712.1"/>
    <property type="molecule type" value="Genomic_DNA"/>
</dbReference>
<evidence type="ECO:0000256" key="7">
    <source>
        <dbReference type="ARBA" id="ARBA00023136"/>
    </source>
</evidence>
<feature type="domain" description="TonB-dependent receptor-like beta-barrel" evidence="12">
    <location>
        <begin position="491"/>
        <end position="1057"/>
    </location>
</feature>
<dbReference type="InterPro" id="IPR036942">
    <property type="entry name" value="Beta-barrel_TonB_sf"/>
</dbReference>
<dbReference type="InterPro" id="IPR008969">
    <property type="entry name" value="CarboxyPept-like_regulatory"/>
</dbReference>
<dbReference type="Gene3D" id="2.170.130.10">
    <property type="entry name" value="TonB-dependent receptor, plug domain"/>
    <property type="match status" value="1"/>
</dbReference>
<protein>
    <submittedName>
        <fullName evidence="14">SusC/RagA family TonB-linked outer membrane protein</fullName>
    </submittedName>
</protein>
<keyword evidence="6 11" id="KW-0798">TonB box</keyword>
<dbReference type="SUPFAM" id="SSF49464">
    <property type="entry name" value="Carboxypeptidase regulatory domain-like"/>
    <property type="match status" value="1"/>
</dbReference>
<name>A0A4U1C6E3_9SPHI</name>
<dbReference type="NCBIfam" id="TIGR04056">
    <property type="entry name" value="OMP_RagA_SusC"/>
    <property type="match status" value="1"/>
</dbReference>
<dbReference type="AlphaFoldDB" id="A0A4U1C6E3"/>
<keyword evidence="5" id="KW-0732">Signal</keyword>
<evidence type="ECO:0000256" key="4">
    <source>
        <dbReference type="ARBA" id="ARBA00022692"/>
    </source>
</evidence>
<dbReference type="GO" id="GO:0015344">
    <property type="term" value="F:siderophore uptake transmembrane transporter activity"/>
    <property type="evidence" value="ECO:0007669"/>
    <property type="project" value="TreeGrafter"/>
</dbReference>
<reference evidence="14 15" key="1">
    <citation type="submission" date="2019-04" db="EMBL/GenBank/DDBJ databases">
        <title>Pedobacter sp. AR-2-6 sp. nov., isolated from Arctic soil.</title>
        <authorList>
            <person name="Dahal R.H."/>
            <person name="Kim D.-U."/>
        </authorList>
    </citation>
    <scope>NUCLEOTIDE SEQUENCE [LARGE SCALE GENOMIC DNA]</scope>
    <source>
        <strain evidence="14 15">AR-2-6</strain>
    </source>
</reference>
<dbReference type="Pfam" id="PF07715">
    <property type="entry name" value="Plug"/>
    <property type="match status" value="1"/>
</dbReference>
<dbReference type="Pfam" id="PF13715">
    <property type="entry name" value="CarbopepD_reg_2"/>
    <property type="match status" value="1"/>
</dbReference>
<dbReference type="InterPro" id="IPR023997">
    <property type="entry name" value="TonB-dep_OMP_SusC/RagA_CS"/>
</dbReference>
<keyword evidence="4 10" id="KW-0812">Transmembrane</keyword>
<dbReference type="GO" id="GO:0044718">
    <property type="term" value="P:siderophore transmembrane transport"/>
    <property type="evidence" value="ECO:0007669"/>
    <property type="project" value="TreeGrafter"/>
</dbReference>
<dbReference type="InterPro" id="IPR037066">
    <property type="entry name" value="Plug_dom_sf"/>
</dbReference>